<evidence type="ECO:0000313" key="3">
    <source>
        <dbReference type="Proteomes" id="UP001367676"/>
    </source>
</evidence>
<keyword evidence="1" id="KW-0472">Membrane</keyword>
<keyword evidence="3" id="KW-1185">Reference proteome</keyword>
<evidence type="ECO:0000313" key="2">
    <source>
        <dbReference type="EMBL" id="KAK7574271.1"/>
    </source>
</evidence>
<dbReference type="EMBL" id="JBBCAQ010000037">
    <property type="protein sequence ID" value="KAK7574271.1"/>
    <property type="molecule type" value="Genomic_DNA"/>
</dbReference>
<reference evidence="2 3" key="1">
    <citation type="submission" date="2024-03" db="EMBL/GenBank/DDBJ databases">
        <title>Adaptation during the transition from Ophiocordyceps entomopathogen to insect associate is accompanied by gene loss and intensified selection.</title>
        <authorList>
            <person name="Ward C.M."/>
            <person name="Onetto C.A."/>
            <person name="Borneman A.R."/>
        </authorList>
    </citation>
    <scope>NUCLEOTIDE SEQUENCE [LARGE SCALE GENOMIC DNA]</scope>
    <source>
        <strain evidence="2">AWRI1</strain>
        <tissue evidence="2">Single Adult Female</tissue>
    </source>
</reference>
<name>A0AAN9XY70_9HEMI</name>
<dbReference type="Proteomes" id="UP001367676">
    <property type="component" value="Unassembled WGS sequence"/>
</dbReference>
<accession>A0AAN9XY70</accession>
<comment type="caution">
    <text evidence="2">The sequence shown here is derived from an EMBL/GenBank/DDBJ whole genome shotgun (WGS) entry which is preliminary data.</text>
</comment>
<proteinExistence type="predicted"/>
<gene>
    <name evidence="2" type="ORF">V9T40_011462</name>
</gene>
<protein>
    <submittedName>
        <fullName evidence="2">Uncharacterized protein</fullName>
    </submittedName>
</protein>
<keyword evidence="1" id="KW-1133">Transmembrane helix</keyword>
<feature type="transmembrane region" description="Helical" evidence="1">
    <location>
        <begin position="58"/>
        <end position="75"/>
    </location>
</feature>
<feature type="transmembrane region" description="Helical" evidence="1">
    <location>
        <begin position="82"/>
        <end position="103"/>
    </location>
</feature>
<evidence type="ECO:0000256" key="1">
    <source>
        <dbReference type="SAM" id="Phobius"/>
    </source>
</evidence>
<feature type="transmembrane region" description="Helical" evidence="1">
    <location>
        <begin position="34"/>
        <end position="52"/>
    </location>
</feature>
<keyword evidence="1" id="KW-0812">Transmembrane</keyword>
<organism evidence="2 3">
    <name type="scientific">Parthenolecanium corni</name>
    <dbReference type="NCBI Taxonomy" id="536013"/>
    <lineage>
        <taxon>Eukaryota</taxon>
        <taxon>Metazoa</taxon>
        <taxon>Ecdysozoa</taxon>
        <taxon>Arthropoda</taxon>
        <taxon>Hexapoda</taxon>
        <taxon>Insecta</taxon>
        <taxon>Pterygota</taxon>
        <taxon>Neoptera</taxon>
        <taxon>Paraneoptera</taxon>
        <taxon>Hemiptera</taxon>
        <taxon>Sternorrhyncha</taxon>
        <taxon>Coccoidea</taxon>
        <taxon>Coccidae</taxon>
        <taxon>Parthenolecanium</taxon>
    </lineage>
</organism>
<feature type="transmembrane region" description="Helical" evidence="1">
    <location>
        <begin position="123"/>
        <end position="155"/>
    </location>
</feature>
<dbReference type="AlphaFoldDB" id="A0AAN9XY70"/>
<sequence length="208" mass="24355">MKSEAAVPESSIVKFRDVALERLYQTYNLRQKRASVECFLFACALYDVYAIISEDRLHWPMLVFLVANCVLWVWCKWSPQPLWWLVPMLIGQIPALQLVWRLLCNDLVLGGNDDLGWAVLFDFLLYVTLPLSWIWSIVFSLVLCGEYLGVVGYMARNNRNFYLKRIYFEARLYCKVITEDKTLKSHTCTKFLFINSFSLRGKNPCLKL</sequence>